<dbReference type="InterPro" id="IPR002636">
    <property type="entry name" value="DUF29"/>
</dbReference>
<dbReference type="PANTHER" id="PTHR34235">
    <property type="entry name" value="SLR1203 PROTEIN-RELATED"/>
    <property type="match status" value="1"/>
</dbReference>
<reference evidence="1 2" key="1">
    <citation type="submission" date="2019-12" db="EMBL/GenBank/DDBJ databases">
        <title>Novel species isolated from a subtropical stream in China.</title>
        <authorList>
            <person name="Lu H."/>
        </authorList>
    </citation>
    <scope>NUCLEOTIDE SEQUENCE [LARGE SCALE GENOMIC DNA]</scope>
    <source>
        <strain evidence="1 2">FT127W</strain>
    </source>
</reference>
<proteinExistence type="predicted"/>
<comment type="caution">
    <text evidence="1">The sequence shown here is derived from an EMBL/GenBank/DDBJ whole genome shotgun (WGS) entry which is preliminary data.</text>
</comment>
<evidence type="ECO:0000313" key="1">
    <source>
        <dbReference type="EMBL" id="MYN07613.1"/>
    </source>
</evidence>
<dbReference type="RefSeq" id="WP_161071963.1">
    <property type="nucleotide sequence ID" value="NZ_WWCU01000008.1"/>
</dbReference>
<dbReference type="Pfam" id="PF01724">
    <property type="entry name" value="DUF29"/>
    <property type="match status" value="1"/>
</dbReference>
<dbReference type="PANTHER" id="PTHR34235:SF4">
    <property type="entry name" value="SLR0291 PROTEIN"/>
    <property type="match status" value="1"/>
</dbReference>
<gene>
    <name evidence="1" type="ORF">GTP77_09685</name>
</gene>
<dbReference type="AlphaFoldDB" id="A0A7X4HB67"/>
<organism evidence="1 2">
    <name type="scientific">Pseudoduganella aquatica</name>
    <dbReference type="NCBI Taxonomy" id="2660641"/>
    <lineage>
        <taxon>Bacteria</taxon>
        <taxon>Pseudomonadati</taxon>
        <taxon>Pseudomonadota</taxon>
        <taxon>Betaproteobacteria</taxon>
        <taxon>Burkholderiales</taxon>
        <taxon>Oxalobacteraceae</taxon>
        <taxon>Telluria group</taxon>
        <taxon>Pseudoduganella</taxon>
    </lineage>
</organism>
<accession>A0A7X4HB67</accession>
<dbReference type="EMBL" id="WWCU01000008">
    <property type="protein sequence ID" value="MYN07613.1"/>
    <property type="molecule type" value="Genomic_DNA"/>
</dbReference>
<sequence length="145" mass="16930">MDTTAYEEDIAAWALEQAQLLRAGQLGLIDAEQIAEELIGLSLSERRGISSRFVVLQHHLLKWQYQPERCSASWRNTIRVQRRAIERILKRTPSLRHLLDDPEWLEENWDDAVDRTARETGLDPAILPERCPWSMAQLRDEQFLP</sequence>
<dbReference type="Proteomes" id="UP000450676">
    <property type="component" value="Unassembled WGS sequence"/>
</dbReference>
<keyword evidence="2" id="KW-1185">Reference proteome</keyword>
<dbReference type="Gene3D" id="1.20.1220.20">
    <property type="entry name" value="Uncharcterised protein PF01724"/>
    <property type="match status" value="1"/>
</dbReference>
<name>A0A7X4HB67_9BURK</name>
<evidence type="ECO:0000313" key="2">
    <source>
        <dbReference type="Proteomes" id="UP000450676"/>
    </source>
</evidence>
<protein>
    <submittedName>
        <fullName evidence="1">DUF29 family protein</fullName>
    </submittedName>
</protein>